<evidence type="ECO:0000313" key="2">
    <source>
        <dbReference type="Proteomes" id="UP000242320"/>
    </source>
</evidence>
<keyword evidence="2" id="KW-1185">Reference proteome</keyword>
<organism evidence="1 2">
    <name type="scientific">Mycolicibacterium vulneris</name>
    <dbReference type="NCBI Taxonomy" id="547163"/>
    <lineage>
        <taxon>Bacteria</taxon>
        <taxon>Bacillati</taxon>
        <taxon>Actinomycetota</taxon>
        <taxon>Actinomycetes</taxon>
        <taxon>Mycobacteriales</taxon>
        <taxon>Mycobacteriaceae</taxon>
        <taxon>Mycolicibacterium</taxon>
    </lineage>
</organism>
<dbReference type="Proteomes" id="UP000242320">
    <property type="component" value="Unassembled WGS sequence"/>
</dbReference>
<dbReference type="EMBL" id="NCXM01000005">
    <property type="protein sequence ID" value="OSC30700.1"/>
    <property type="molecule type" value="Genomic_DNA"/>
</dbReference>
<reference evidence="1 2" key="1">
    <citation type="submission" date="2017-04" db="EMBL/GenBank/DDBJ databases">
        <title>The new phylogeny of genus Mycobacterium.</title>
        <authorList>
            <person name="Tortoli E."/>
            <person name="Trovato A."/>
            <person name="Cirillo D.M."/>
        </authorList>
    </citation>
    <scope>NUCLEOTIDE SEQUENCE [LARGE SCALE GENOMIC DNA]</scope>
    <source>
        <strain evidence="1 2">DSM 45247</strain>
    </source>
</reference>
<protein>
    <submittedName>
        <fullName evidence="1">Uncharacterized protein</fullName>
    </submittedName>
</protein>
<accession>A0A1X2L9M9</accession>
<dbReference type="RefSeq" id="WP_085289104.1">
    <property type="nucleotide sequence ID" value="NZ_NCXM01000005.1"/>
</dbReference>
<proteinExistence type="predicted"/>
<dbReference type="AlphaFoldDB" id="A0A1X2L9M9"/>
<name>A0A1X2L9M9_9MYCO</name>
<sequence length="64" mass="7128">MILALAEHDEDAYNLVIAEIQDCPRCLVNVLHHAMRGWSAYFMLGAGSHAEAADLAAQEIERYL</sequence>
<dbReference type="OrthoDB" id="9961167at2"/>
<gene>
    <name evidence="1" type="ORF">B8W69_06595</name>
</gene>
<comment type="caution">
    <text evidence="1">The sequence shown here is derived from an EMBL/GenBank/DDBJ whole genome shotgun (WGS) entry which is preliminary data.</text>
</comment>
<evidence type="ECO:0000313" key="1">
    <source>
        <dbReference type="EMBL" id="OSC30700.1"/>
    </source>
</evidence>